<dbReference type="InterPro" id="IPR001650">
    <property type="entry name" value="Helicase_C-like"/>
</dbReference>
<dbReference type="InterPro" id="IPR003323">
    <property type="entry name" value="OTU_dom"/>
</dbReference>
<feature type="region of interest" description="Disordered" evidence="2">
    <location>
        <begin position="820"/>
        <end position="855"/>
    </location>
</feature>
<keyword evidence="1" id="KW-0378">Hydrolase</keyword>
<evidence type="ECO:0000256" key="1">
    <source>
        <dbReference type="ARBA" id="ARBA00022801"/>
    </source>
</evidence>
<dbReference type="InterPro" id="IPR038718">
    <property type="entry name" value="SNF2-like_sf"/>
</dbReference>
<feature type="domain" description="OTU" evidence="3">
    <location>
        <begin position="161"/>
        <end position="282"/>
    </location>
</feature>
<evidence type="ECO:0000313" key="5">
    <source>
        <dbReference type="EMBL" id="OLQ15371.1"/>
    </source>
</evidence>
<gene>
    <name evidence="5" type="primary">RAD54</name>
    <name evidence="5" type="ORF">AK812_SmicGene414</name>
</gene>
<dbReference type="InterPro" id="IPR049730">
    <property type="entry name" value="SNF2/RAD54-like_C"/>
</dbReference>
<dbReference type="Pfam" id="PF00271">
    <property type="entry name" value="Helicase_C"/>
    <property type="match status" value="1"/>
</dbReference>
<feature type="domain" description="Helicase C-terminal" evidence="4">
    <location>
        <begin position="616"/>
        <end position="767"/>
    </location>
</feature>
<dbReference type="CDD" id="cd18793">
    <property type="entry name" value="SF2_C_SNF"/>
    <property type="match status" value="1"/>
</dbReference>
<evidence type="ECO:0000313" key="6">
    <source>
        <dbReference type="Proteomes" id="UP000186817"/>
    </source>
</evidence>
<accession>A0A1Q9F6S8</accession>
<comment type="caution">
    <text evidence="5">The sequence shown here is derived from an EMBL/GenBank/DDBJ whole genome shotgun (WGS) entry which is preliminary data.</text>
</comment>
<evidence type="ECO:0000256" key="2">
    <source>
        <dbReference type="SAM" id="MobiDB-lite"/>
    </source>
</evidence>
<dbReference type="Pfam" id="PF00176">
    <property type="entry name" value="SNF2-rel_dom"/>
    <property type="match status" value="2"/>
</dbReference>
<name>A0A1Q9F6S8_SYMMI</name>
<dbReference type="PANTHER" id="PTHR45629:SF7">
    <property type="entry name" value="DNA EXCISION REPAIR PROTEIN ERCC-6-RELATED"/>
    <property type="match status" value="1"/>
</dbReference>
<dbReference type="PANTHER" id="PTHR45629">
    <property type="entry name" value="SNF2/RAD54 FAMILY MEMBER"/>
    <property type="match status" value="1"/>
</dbReference>
<dbReference type="EMBL" id="LSRX01000004">
    <property type="protein sequence ID" value="OLQ15371.1"/>
    <property type="molecule type" value="Genomic_DNA"/>
</dbReference>
<dbReference type="AlphaFoldDB" id="A0A1Q9F6S8"/>
<proteinExistence type="predicted"/>
<dbReference type="Proteomes" id="UP000186817">
    <property type="component" value="Unassembled WGS sequence"/>
</dbReference>
<protein>
    <submittedName>
        <fullName evidence="5">DNA repair and recombination protein RAD54</fullName>
    </submittedName>
</protein>
<dbReference type="Gene3D" id="3.40.50.300">
    <property type="entry name" value="P-loop containing nucleotide triphosphate hydrolases"/>
    <property type="match status" value="1"/>
</dbReference>
<dbReference type="PROSITE" id="PS51194">
    <property type="entry name" value="HELICASE_CTER"/>
    <property type="match status" value="1"/>
</dbReference>
<evidence type="ECO:0000259" key="3">
    <source>
        <dbReference type="PROSITE" id="PS50802"/>
    </source>
</evidence>
<dbReference type="SUPFAM" id="SSF52540">
    <property type="entry name" value="P-loop containing nucleoside triphosphate hydrolases"/>
    <property type="match status" value="2"/>
</dbReference>
<dbReference type="GO" id="GO:0005524">
    <property type="term" value="F:ATP binding"/>
    <property type="evidence" value="ECO:0007669"/>
    <property type="project" value="InterPro"/>
</dbReference>
<dbReference type="InterPro" id="IPR027417">
    <property type="entry name" value="P-loop_NTPase"/>
</dbReference>
<dbReference type="OrthoDB" id="413460at2759"/>
<dbReference type="Gene3D" id="3.40.50.10810">
    <property type="entry name" value="Tandem AAA-ATPase domain"/>
    <property type="match status" value="1"/>
</dbReference>
<dbReference type="InterPro" id="IPR050496">
    <property type="entry name" value="SNF2_RAD54_helicase_repair"/>
</dbReference>
<sequence>MAARSMSFAETVDFTIFLLGILQVLLESRDPRSLLVKRRNGLFLVLLGAEPQLPEAGVQKRALEQQITLLLYVVALECDIVKEATAKLKGKIPTTLQSIGSEDPALLWMRRSEKRHEEEIDSDSDEQASKLRAMVPCGCLRSLPVDFVCGKWRRPTGVHSWTRLHMPADGRCFFHAVSCSEHGFPEWKQLSADVRVSRAKALTDLLQGSLPVDVYESYRLGRSVEEEHLETICRALHTYERMHVSRDQDAAFAFGRPEDRHVDLLLCSCESGAEHFDLLIPTVSPNLPKAFKIKARYFDDILDGQKKVESRTDTQKLRWGRLGEVGGGRLEVEEVGGGGLEEEEKAGGLGGEDDVPDDIPGPLLSGPQATPAGLDAEAEAVEAFLQKVPAGGRCLREHQQEGVRFLLSHLLAAPSCGMSGCILADCMGLGKSAQAVRACDFMYHRFNFRTLFVVPKSLLSQWSDEIREWSCTTTTWASITTFEAAGTPVQNSLAELCNLMAFSCPGKFDDKIGKDLAVRLDQAKRPDASPTIVAEAADNLTAWQNQAQKHVLQRGEDVLARSLPACTREIILLQQTREEAAVYAKLRSQSGAAPGLELHCQLADLLGAKEGAKHRYLRKWLHAGVREGRKSVVVSARTNVLDSVADLCGQEGWRIGRLDGSMSSRARAQEVEAFNTHGAMQVFLLSKIAGACGLNLTAASRLLVFEPDYNPAWDVQAMARVWRTGQAATCLLTRLFVNETHEMDILKLQMDKSSLWQPTPEPAEAIVDKLVTDNSYLYINGCIWHNRWVPSSSAFHLQSPPTSPAAEDVPLPSFSGKRAALQESSSASKKRKTKEGDSETSSKRSKKRPAESAQCPIAKTKSQILSRKIEMCPEHDFFLCLVVWEREREVLLFGLLQHVQGQVRAWPTHCRLGSLREVCEPKGLAAVAAEGLRKAVAGRLVPSVPAIMAFLSEISTLCNRGVAAAHLALAQSVLLLTAQADFPLLQPQRKPMRAPTCHNGGFQSSSAEAWVSRLSKTQMEVVAKELPELSYAGLRIPMRRQNLSSFTQAVLAEDIAQLLEEAWTILAGEQLEGLLEGTWPLAELGWKFFACLTVIRPPPQILRRGRFS</sequence>
<organism evidence="5 6">
    <name type="scientific">Symbiodinium microadriaticum</name>
    <name type="common">Dinoflagellate</name>
    <name type="synonym">Zooxanthella microadriatica</name>
    <dbReference type="NCBI Taxonomy" id="2951"/>
    <lineage>
        <taxon>Eukaryota</taxon>
        <taxon>Sar</taxon>
        <taxon>Alveolata</taxon>
        <taxon>Dinophyceae</taxon>
        <taxon>Suessiales</taxon>
        <taxon>Symbiodiniaceae</taxon>
        <taxon>Symbiodinium</taxon>
    </lineage>
</organism>
<dbReference type="InterPro" id="IPR000330">
    <property type="entry name" value="SNF2_N"/>
</dbReference>
<reference evidence="5 6" key="1">
    <citation type="submission" date="2016-02" db="EMBL/GenBank/DDBJ databases">
        <title>Genome analysis of coral dinoflagellate symbionts highlights evolutionary adaptations to a symbiotic lifestyle.</title>
        <authorList>
            <person name="Aranda M."/>
            <person name="Li Y."/>
            <person name="Liew Y.J."/>
            <person name="Baumgarten S."/>
            <person name="Simakov O."/>
            <person name="Wilson M."/>
            <person name="Piel J."/>
            <person name="Ashoor H."/>
            <person name="Bougouffa S."/>
            <person name="Bajic V.B."/>
            <person name="Ryu T."/>
            <person name="Ravasi T."/>
            <person name="Bayer T."/>
            <person name="Micklem G."/>
            <person name="Kim H."/>
            <person name="Bhak J."/>
            <person name="Lajeunesse T.C."/>
            <person name="Voolstra C.R."/>
        </authorList>
    </citation>
    <scope>NUCLEOTIDE SEQUENCE [LARGE SCALE GENOMIC DNA]</scope>
    <source>
        <strain evidence="5 6">CCMP2467</strain>
    </source>
</reference>
<dbReference type="GO" id="GO:0016787">
    <property type="term" value="F:hydrolase activity"/>
    <property type="evidence" value="ECO:0007669"/>
    <property type="project" value="UniProtKB-KW"/>
</dbReference>
<dbReference type="PROSITE" id="PS50802">
    <property type="entry name" value="OTU"/>
    <property type="match status" value="1"/>
</dbReference>
<keyword evidence="6" id="KW-1185">Reference proteome</keyword>
<feature type="region of interest" description="Disordered" evidence="2">
    <location>
        <begin position="335"/>
        <end position="371"/>
    </location>
</feature>
<evidence type="ECO:0000259" key="4">
    <source>
        <dbReference type="PROSITE" id="PS51194"/>
    </source>
</evidence>
<dbReference type="SMART" id="SM00490">
    <property type="entry name" value="HELICc"/>
    <property type="match status" value="1"/>
</dbReference>